<dbReference type="PRINTS" id="PR00081">
    <property type="entry name" value="GDHRDH"/>
</dbReference>
<protein>
    <submittedName>
        <fullName evidence="4">SDR family oxidoreductase</fullName>
    </submittedName>
</protein>
<name>A0A7C2YVC0_9AQUI</name>
<proteinExistence type="inferred from homology"/>
<reference evidence="4" key="1">
    <citation type="journal article" date="2020" name="mSystems">
        <title>Genome- and Community-Level Interaction Insights into Carbon Utilization and Element Cycling Functions of Hydrothermarchaeota in Hydrothermal Sediment.</title>
        <authorList>
            <person name="Zhou Z."/>
            <person name="Liu Y."/>
            <person name="Xu W."/>
            <person name="Pan J."/>
            <person name="Luo Z.H."/>
            <person name="Li M."/>
        </authorList>
    </citation>
    <scope>NUCLEOTIDE SEQUENCE [LARGE SCALE GENOMIC DNA]</scope>
    <source>
        <strain evidence="4">SpSt-132</strain>
    </source>
</reference>
<evidence type="ECO:0000313" key="4">
    <source>
        <dbReference type="EMBL" id="HEW45311.1"/>
    </source>
</evidence>
<keyword evidence="2" id="KW-0560">Oxidoreductase</keyword>
<comment type="similarity">
    <text evidence="1 3">Belongs to the short-chain dehydrogenases/reductases (SDR) family.</text>
</comment>
<evidence type="ECO:0000256" key="1">
    <source>
        <dbReference type="ARBA" id="ARBA00006484"/>
    </source>
</evidence>
<dbReference type="PRINTS" id="PR00080">
    <property type="entry name" value="SDRFAMILY"/>
</dbReference>
<dbReference type="PANTHER" id="PTHR44196">
    <property type="entry name" value="DEHYDROGENASE/REDUCTASE SDR FAMILY MEMBER 7B"/>
    <property type="match status" value="1"/>
</dbReference>
<dbReference type="Pfam" id="PF00106">
    <property type="entry name" value="adh_short"/>
    <property type="match status" value="1"/>
</dbReference>
<dbReference type="InterPro" id="IPR036291">
    <property type="entry name" value="NAD(P)-bd_dom_sf"/>
</dbReference>
<dbReference type="PROSITE" id="PS00061">
    <property type="entry name" value="ADH_SHORT"/>
    <property type="match status" value="1"/>
</dbReference>
<dbReference type="InterPro" id="IPR002347">
    <property type="entry name" value="SDR_fam"/>
</dbReference>
<dbReference type="GO" id="GO:0016491">
    <property type="term" value="F:oxidoreductase activity"/>
    <property type="evidence" value="ECO:0007669"/>
    <property type="project" value="UniProtKB-KW"/>
</dbReference>
<sequence>MEVRKGIITGGSKGIGRAMVERLLKEGWEVCTCSRREEDLVKLKQELGNPKGLYVKACDVGDRRSAKEFVEFCVEKLKKMDLLVNNASVLGERKSIKDYPEEVWEEVIRVNINGVFYITKYTLPYMSEGSVIVNMSSGAGKRPAPYWGAYAVSKFGVEGFSLLLAEELKEKGIRVYALNPGATRTQMRAKAYPQEDPRTLKPPEEVAEFMLKLINSKTPSGSYDYNINCDIIFQRCIDT</sequence>
<dbReference type="Gene3D" id="3.40.50.720">
    <property type="entry name" value="NAD(P)-binding Rossmann-like Domain"/>
    <property type="match status" value="1"/>
</dbReference>
<accession>A0A7C2YVC0</accession>
<comment type="caution">
    <text evidence="4">The sequence shown here is derived from an EMBL/GenBank/DDBJ whole genome shotgun (WGS) entry which is preliminary data.</text>
</comment>
<organism evidence="4">
    <name type="scientific">Hydrogenobacter sp</name>
    <dbReference type="NCBI Taxonomy" id="2152829"/>
    <lineage>
        <taxon>Bacteria</taxon>
        <taxon>Pseudomonadati</taxon>
        <taxon>Aquificota</taxon>
        <taxon>Aquificia</taxon>
        <taxon>Aquificales</taxon>
        <taxon>Aquificaceae</taxon>
        <taxon>Hydrogenobacter</taxon>
    </lineage>
</organism>
<dbReference type="CDD" id="cd05233">
    <property type="entry name" value="SDR_c"/>
    <property type="match status" value="1"/>
</dbReference>
<evidence type="ECO:0000256" key="2">
    <source>
        <dbReference type="ARBA" id="ARBA00023002"/>
    </source>
</evidence>
<gene>
    <name evidence="4" type="ORF">ENO47_01365</name>
</gene>
<dbReference type="AlphaFoldDB" id="A0A7C2YVC0"/>
<dbReference type="InterPro" id="IPR020904">
    <property type="entry name" value="Sc_DH/Rdtase_CS"/>
</dbReference>
<evidence type="ECO:0000256" key="3">
    <source>
        <dbReference type="RuleBase" id="RU000363"/>
    </source>
</evidence>
<dbReference type="EMBL" id="DSFP01000022">
    <property type="protein sequence ID" value="HEW45311.1"/>
    <property type="molecule type" value="Genomic_DNA"/>
</dbReference>
<dbReference type="GO" id="GO:0016020">
    <property type="term" value="C:membrane"/>
    <property type="evidence" value="ECO:0007669"/>
    <property type="project" value="TreeGrafter"/>
</dbReference>
<dbReference type="SUPFAM" id="SSF51735">
    <property type="entry name" value="NAD(P)-binding Rossmann-fold domains"/>
    <property type="match status" value="1"/>
</dbReference>
<dbReference type="PANTHER" id="PTHR44196:SF1">
    <property type="entry name" value="DEHYDROGENASE_REDUCTASE SDR FAMILY MEMBER 7B"/>
    <property type="match status" value="1"/>
</dbReference>